<dbReference type="OrthoDB" id="361870at2759"/>
<reference evidence="4" key="3">
    <citation type="submission" date="2018-08" db="EMBL/GenBank/DDBJ databases">
        <title>Leveraging single-cell genomics to expand the Fungal Tree of Life.</title>
        <authorList>
            <consortium name="DOE Joint Genome Institute"/>
            <person name="Ahrendt S.R."/>
            <person name="Quandt C.A."/>
            <person name="Ciobanu D."/>
            <person name="Clum A."/>
            <person name="Salamov A."/>
            <person name="Andreopoulos B."/>
            <person name="Cheng J.-F."/>
            <person name="Woyke T."/>
            <person name="Pelin A."/>
            <person name="Henrissat B."/>
            <person name="Reynolds N."/>
            <person name="Benny G.L."/>
            <person name="Smith M.E."/>
            <person name="James T.Y."/>
            <person name="Grigoriev I.V."/>
        </authorList>
    </citation>
    <scope>NUCLEOTIDE SEQUENCE</scope>
    <source>
        <strain evidence="4">ATCC 52028</strain>
    </source>
</reference>
<reference evidence="6 7" key="1">
    <citation type="journal article" date="2018" name="Nat. Microbiol.">
        <title>Leveraging single-cell genomics to expand the fungal tree of life.</title>
        <authorList>
            <person name="Ahrendt S.R."/>
            <person name="Quandt C.A."/>
            <person name="Ciobanu D."/>
            <person name="Clum A."/>
            <person name="Salamov A."/>
            <person name="Andreopoulos B."/>
            <person name="Cheng J.F."/>
            <person name="Woyke T."/>
            <person name="Pelin A."/>
            <person name="Henrissat B."/>
            <person name="Reynolds N.K."/>
            <person name="Benny G.L."/>
            <person name="Smith M.E."/>
            <person name="James T.Y."/>
            <person name="Grigoriev I.V."/>
        </authorList>
    </citation>
    <scope>NUCLEOTIDE SEQUENCE [LARGE SCALE GENOMIC DNA]</scope>
    <source>
        <strain evidence="6 7">ATCC 52028</strain>
    </source>
</reference>
<comment type="similarity">
    <text evidence="1">Belongs to the bacterial ribosomal protein bL28 family.</text>
</comment>
<evidence type="ECO:0000256" key="3">
    <source>
        <dbReference type="ARBA" id="ARBA00023274"/>
    </source>
</evidence>
<dbReference type="AlphaFoldDB" id="A0A4P9X0N0"/>
<accession>A0A4P9X0N0</accession>
<dbReference type="GO" id="GO:0003735">
    <property type="term" value="F:structural constituent of ribosome"/>
    <property type="evidence" value="ECO:0007669"/>
    <property type="project" value="InterPro"/>
</dbReference>
<keyword evidence="3" id="KW-0687">Ribonucleoprotein</keyword>
<dbReference type="Proteomes" id="UP000274922">
    <property type="component" value="Unassembled WGS sequence"/>
</dbReference>
<dbReference type="PANTHER" id="PTHR13528:SF2">
    <property type="entry name" value="LARGE RIBOSOMAL SUBUNIT PROTEIN BL28M"/>
    <property type="match status" value="1"/>
</dbReference>
<name>A0A4P9X0N0_9FUNG</name>
<evidence type="ECO:0000256" key="2">
    <source>
        <dbReference type="ARBA" id="ARBA00022980"/>
    </source>
</evidence>
<evidence type="ECO:0000313" key="6">
    <source>
        <dbReference type="Proteomes" id="UP000268535"/>
    </source>
</evidence>
<dbReference type="Proteomes" id="UP000268535">
    <property type="component" value="Unassembled WGS sequence"/>
</dbReference>
<feature type="non-terminal residue" evidence="4">
    <location>
        <position position="1"/>
    </location>
</feature>
<feature type="non-terminal residue" evidence="4">
    <location>
        <position position="132"/>
    </location>
</feature>
<dbReference type="InterPro" id="IPR034704">
    <property type="entry name" value="Ribosomal_bL28/bL31-like_sf"/>
</dbReference>
<gene>
    <name evidence="4" type="ORF">CAUPRSCDRAFT_2589</name>
    <name evidence="5" type="ORF">CXG81DRAFT_4101</name>
</gene>
<proteinExistence type="inferred from homology"/>
<keyword evidence="7" id="KW-1185">Reference proteome</keyword>
<dbReference type="EMBL" id="ML009360">
    <property type="protein sequence ID" value="RKO97216.1"/>
    <property type="molecule type" value="Genomic_DNA"/>
</dbReference>
<reference evidence="5" key="2">
    <citation type="submission" date="2018-04" db="EMBL/GenBank/DDBJ databases">
        <title>Leveraging single-cell genomics to expand the Fungal Tree of Life.</title>
        <authorList>
            <consortium name="DOE Joint Genome Institute"/>
            <person name="Ahrendt S.R."/>
            <person name="Quandt C.A."/>
            <person name="Ciobanu D."/>
            <person name="Clum A."/>
            <person name="Salamov A."/>
            <person name="Andreopoulos B."/>
            <person name="Cheng J.-F."/>
            <person name="Woyke T."/>
            <person name="Pelin A."/>
            <person name="Henrissat B."/>
            <person name="Benny G.L."/>
            <person name="Smith M.E."/>
            <person name="James T.Y."/>
            <person name="Grigoriev I.V."/>
        </authorList>
    </citation>
    <scope>NUCLEOTIDE SEQUENCE</scope>
    <source>
        <strain evidence="5">ATCC 52028</strain>
    </source>
</reference>
<dbReference type="GO" id="GO:0005762">
    <property type="term" value="C:mitochondrial large ribosomal subunit"/>
    <property type="evidence" value="ECO:0007669"/>
    <property type="project" value="TreeGrafter"/>
</dbReference>
<evidence type="ECO:0000313" key="4">
    <source>
        <dbReference type="EMBL" id="RKO97216.1"/>
    </source>
</evidence>
<dbReference type="InterPro" id="IPR037147">
    <property type="entry name" value="Ribosomal_bL28_sf"/>
</dbReference>
<keyword evidence="2" id="KW-0689">Ribosomal protein</keyword>
<dbReference type="STRING" id="1555241.A0A4P9X0N0"/>
<evidence type="ECO:0000256" key="1">
    <source>
        <dbReference type="ARBA" id="ARBA00008760"/>
    </source>
</evidence>
<evidence type="ECO:0000313" key="5">
    <source>
        <dbReference type="EMBL" id="RKP00499.1"/>
    </source>
</evidence>
<dbReference type="SUPFAM" id="SSF143800">
    <property type="entry name" value="L28p-like"/>
    <property type="match status" value="1"/>
</dbReference>
<protein>
    <submittedName>
        <fullName evidence="4">Uncharacterized protein</fullName>
    </submittedName>
</protein>
<dbReference type="PANTHER" id="PTHR13528">
    <property type="entry name" value="39S RIBOSOMAL PROTEIN L28, MITOCHONDRIAL"/>
    <property type="match status" value="1"/>
</dbReference>
<dbReference type="Gene3D" id="2.30.170.40">
    <property type="entry name" value="Ribosomal protein L28/L24"/>
    <property type="match status" value="1"/>
</dbReference>
<sequence>SIPHELKPHAHRFPLLPHNKRTTFWDDVTETGKNRVRHVAFPNMVVKPLYSRALDQMIWFKASTEAIRQVDRVGGLDEYLVSVSDDYICGDKARYWRQRVREALAASGPPPIAAETAMSAKYGQDYVDRLKK</sequence>
<evidence type="ECO:0000313" key="7">
    <source>
        <dbReference type="Proteomes" id="UP000274922"/>
    </source>
</evidence>
<organism evidence="4 6">
    <name type="scientific">Caulochytrium protostelioides</name>
    <dbReference type="NCBI Taxonomy" id="1555241"/>
    <lineage>
        <taxon>Eukaryota</taxon>
        <taxon>Fungi</taxon>
        <taxon>Fungi incertae sedis</taxon>
        <taxon>Chytridiomycota</taxon>
        <taxon>Chytridiomycota incertae sedis</taxon>
        <taxon>Chytridiomycetes</taxon>
        <taxon>Caulochytriales</taxon>
        <taxon>Caulochytriaceae</taxon>
        <taxon>Caulochytrium</taxon>
    </lineage>
</organism>
<dbReference type="EMBL" id="ML014212">
    <property type="protein sequence ID" value="RKP00499.1"/>
    <property type="molecule type" value="Genomic_DNA"/>
</dbReference>
<dbReference type="InterPro" id="IPR026569">
    <property type="entry name" value="Ribosomal_bL28"/>
</dbReference>